<dbReference type="AlphaFoldDB" id="A0A9Q0ESS0"/>
<dbReference type="Pfam" id="PF02351">
    <property type="entry name" value="GDNF"/>
    <property type="match status" value="2"/>
</dbReference>
<feature type="domain" description="GDNF/GAS1" evidence="8">
    <location>
        <begin position="24"/>
        <end position="101"/>
    </location>
</feature>
<dbReference type="InterPro" id="IPR003438">
    <property type="entry name" value="GDNF_rcpt"/>
</dbReference>
<dbReference type="OrthoDB" id="8735237at2759"/>
<dbReference type="GO" id="GO:0009897">
    <property type="term" value="C:external side of plasma membrane"/>
    <property type="evidence" value="ECO:0007669"/>
    <property type="project" value="TreeGrafter"/>
</dbReference>
<evidence type="ECO:0000256" key="5">
    <source>
        <dbReference type="ARBA" id="ARBA00023136"/>
    </source>
</evidence>
<dbReference type="PANTHER" id="PTHR10269">
    <property type="entry name" value="GDNF RECEPTOR ALPHA"/>
    <property type="match status" value="1"/>
</dbReference>
<reference evidence="9" key="1">
    <citation type="submission" date="2022-07" db="EMBL/GenBank/DDBJ databases">
        <title>Chromosome-level genome of Muraenolepis orangiensis.</title>
        <authorList>
            <person name="Kim J."/>
        </authorList>
    </citation>
    <scope>NUCLEOTIDE SEQUENCE</scope>
    <source>
        <strain evidence="9">KU_S4_2022</strain>
        <tissue evidence="9">Muscle</tissue>
    </source>
</reference>
<accession>A0A9Q0ESS0</accession>
<keyword evidence="6" id="KW-0675">Receptor</keyword>
<dbReference type="Proteomes" id="UP001148018">
    <property type="component" value="Unassembled WGS sequence"/>
</dbReference>
<evidence type="ECO:0000256" key="2">
    <source>
        <dbReference type="ARBA" id="ARBA00005961"/>
    </source>
</evidence>
<dbReference type="GO" id="GO:0007399">
    <property type="term" value="P:nervous system development"/>
    <property type="evidence" value="ECO:0007669"/>
    <property type="project" value="TreeGrafter"/>
</dbReference>
<dbReference type="SMART" id="SM00907">
    <property type="entry name" value="GDNF"/>
    <property type="match status" value="2"/>
</dbReference>
<keyword evidence="3" id="KW-1003">Cell membrane</keyword>
<dbReference type="GO" id="GO:0038023">
    <property type="term" value="F:signaling receptor activity"/>
    <property type="evidence" value="ECO:0007669"/>
    <property type="project" value="InterPro"/>
</dbReference>
<organism evidence="9 10">
    <name type="scientific">Muraenolepis orangiensis</name>
    <name type="common">Patagonian moray cod</name>
    <dbReference type="NCBI Taxonomy" id="630683"/>
    <lineage>
        <taxon>Eukaryota</taxon>
        <taxon>Metazoa</taxon>
        <taxon>Chordata</taxon>
        <taxon>Craniata</taxon>
        <taxon>Vertebrata</taxon>
        <taxon>Euteleostomi</taxon>
        <taxon>Actinopterygii</taxon>
        <taxon>Neopterygii</taxon>
        <taxon>Teleostei</taxon>
        <taxon>Neoteleostei</taxon>
        <taxon>Acanthomorphata</taxon>
        <taxon>Zeiogadaria</taxon>
        <taxon>Gadariae</taxon>
        <taxon>Gadiformes</taxon>
        <taxon>Muraenolepidoidei</taxon>
        <taxon>Muraenolepididae</taxon>
        <taxon>Muraenolepis</taxon>
    </lineage>
</organism>
<dbReference type="PANTHER" id="PTHR10269:SF1">
    <property type="entry name" value="GDNF FAMILY RECEPTOR ALPHA-LIKE"/>
    <property type="match status" value="1"/>
</dbReference>
<gene>
    <name evidence="9" type="ORF">NHX12_022041</name>
</gene>
<evidence type="ECO:0000256" key="6">
    <source>
        <dbReference type="ARBA" id="ARBA00023170"/>
    </source>
</evidence>
<dbReference type="InterPro" id="IPR037193">
    <property type="entry name" value="GDNF_alpha"/>
</dbReference>
<dbReference type="EMBL" id="JANIIK010000038">
    <property type="protein sequence ID" value="KAJ3609947.1"/>
    <property type="molecule type" value="Genomic_DNA"/>
</dbReference>
<comment type="similarity">
    <text evidence="2">Belongs to the GDNFR family.</text>
</comment>
<dbReference type="InterPro" id="IPR016017">
    <property type="entry name" value="GDNF/GAS1"/>
</dbReference>
<evidence type="ECO:0000256" key="7">
    <source>
        <dbReference type="ARBA" id="ARBA00023180"/>
    </source>
</evidence>
<dbReference type="SUPFAM" id="SSF110035">
    <property type="entry name" value="GDNF receptor-like"/>
    <property type="match status" value="2"/>
</dbReference>
<sequence length="241" mass="26687">MPLRSLSRHLCRTSPVAYDSGGPCLERVALCLRDEVCNRNLVPLLQTCGAKRCDRAQCRATALRFYARMPAPVADLLVMCECGPRDEGCRHVAATLHGGTCAADIWSCQAGVSHCLRDWSCRKRLNSFISKCWNTESEPCRDSFVNEECISRMNPALLLAGEAECRASFLALMGTPLQYPCTCEGLVERRRCDALSNILHNRSHFVGPWLKIGDSHKTLERSQSEGHTLVTVTTVILCKSG</sequence>
<dbReference type="GO" id="GO:0043235">
    <property type="term" value="C:receptor complex"/>
    <property type="evidence" value="ECO:0007669"/>
    <property type="project" value="TreeGrafter"/>
</dbReference>
<comment type="caution">
    <text evidence="9">The sequence shown here is derived from an EMBL/GenBank/DDBJ whole genome shotgun (WGS) entry which is preliminary data.</text>
</comment>
<proteinExistence type="inferred from homology"/>
<keyword evidence="10" id="KW-1185">Reference proteome</keyword>
<evidence type="ECO:0000256" key="3">
    <source>
        <dbReference type="ARBA" id="ARBA00022475"/>
    </source>
</evidence>
<evidence type="ECO:0000313" key="9">
    <source>
        <dbReference type="EMBL" id="KAJ3609947.1"/>
    </source>
</evidence>
<comment type="subcellular location">
    <subcellularLocation>
        <location evidence="1">Cell membrane</location>
    </subcellularLocation>
</comment>
<evidence type="ECO:0000256" key="1">
    <source>
        <dbReference type="ARBA" id="ARBA00004236"/>
    </source>
</evidence>
<name>A0A9Q0ESS0_9TELE</name>
<dbReference type="GO" id="GO:0007169">
    <property type="term" value="P:cell surface receptor protein tyrosine kinase signaling pathway"/>
    <property type="evidence" value="ECO:0007669"/>
    <property type="project" value="UniProtKB-ARBA"/>
</dbReference>
<evidence type="ECO:0000259" key="8">
    <source>
        <dbReference type="SMART" id="SM00907"/>
    </source>
</evidence>
<keyword evidence="7" id="KW-0325">Glycoprotein</keyword>
<protein>
    <recommendedName>
        <fullName evidence="8">GDNF/GAS1 domain-containing protein</fullName>
    </recommendedName>
</protein>
<evidence type="ECO:0000256" key="4">
    <source>
        <dbReference type="ARBA" id="ARBA00022729"/>
    </source>
</evidence>
<evidence type="ECO:0000313" key="10">
    <source>
        <dbReference type="Proteomes" id="UP001148018"/>
    </source>
</evidence>
<keyword evidence="4" id="KW-0732">Signal</keyword>
<feature type="domain" description="GDNF/GAS1" evidence="8">
    <location>
        <begin position="108"/>
        <end position="203"/>
    </location>
</feature>
<keyword evidence="5" id="KW-0472">Membrane</keyword>